<evidence type="ECO:0000259" key="1">
    <source>
        <dbReference type="SMART" id="SM00507"/>
    </source>
</evidence>
<dbReference type="Pfam" id="PF13391">
    <property type="entry name" value="HNH_2"/>
    <property type="match status" value="1"/>
</dbReference>
<keyword evidence="2" id="KW-0540">Nuclease</keyword>
<keyword evidence="2" id="KW-0378">Hydrolase</keyword>
<feature type="domain" description="HNH nuclease" evidence="1">
    <location>
        <begin position="376"/>
        <end position="432"/>
    </location>
</feature>
<sequence>MGGDKRNIAVRFFGGAGNYTTVLEECCHYVLTEEPELPALLEWVKANTRATSDAGIADRLRFLEAIGLLALDEAQVELTDRGVQWVAESDPEILFDALAENVRGFETLLEALLDGPKTDAELGAAIAADHSEVEWTDPSGPAQHRGWLQSLGYVERSDGLNSLTESGERLAQRVASGLPALERGTGYSQSELEAAFDTSFGSYIKGINPRTDDDGEPAYIIVKAREDGPYGDDLEGERFTYLGEGVPSKGDQQLTPANGALVNLAEGAVVPVYFFYQPADEDRLRYEGLVDVVDAEYVADADGDRLVYRFTLERLEIDDPAEFAALADSVVDGGAGIENESSGIDADDGGDADEPALTADEAEFTATQRRVRSSAFAKRVTTAYDRRCAICGASRESPAGTVDIEAAHIYPKKENGRDTVRNGLALCRLHHWAFDAGWLAVTDDYRVLVADRPDLEGYEEFARLEGEELTLPDETEHRPHATFLAAHRERHGFESP</sequence>
<proteinExistence type="predicted"/>
<evidence type="ECO:0000313" key="2">
    <source>
        <dbReference type="EMBL" id="NUB89694.1"/>
    </source>
</evidence>
<dbReference type="Gene3D" id="2.30.280.10">
    <property type="entry name" value="SRA-YDG"/>
    <property type="match status" value="1"/>
</dbReference>
<dbReference type="Pfam" id="PF26348">
    <property type="entry name" value="SRA_ScoMcrA"/>
    <property type="match status" value="1"/>
</dbReference>
<dbReference type="CDD" id="cd00085">
    <property type="entry name" value="HNHc"/>
    <property type="match status" value="1"/>
</dbReference>
<dbReference type="EMBL" id="JABURA010000001">
    <property type="protein sequence ID" value="NUB89694.1"/>
    <property type="molecule type" value="Genomic_DNA"/>
</dbReference>
<dbReference type="AlphaFoldDB" id="A0A8J8GJX5"/>
<dbReference type="InterPro" id="IPR036987">
    <property type="entry name" value="SRA-YDG_sf"/>
</dbReference>
<dbReference type="OrthoDB" id="9837at2157"/>
<dbReference type="RefSeq" id="WP_174701068.1">
    <property type="nucleotide sequence ID" value="NZ_JABURA010000001.1"/>
</dbReference>
<dbReference type="Gene3D" id="1.10.30.50">
    <property type="match status" value="1"/>
</dbReference>
<dbReference type="SMART" id="SM00507">
    <property type="entry name" value="HNHc"/>
    <property type="match status" value="1"/>
</dbReference>
<gene>
    <name evidence="2" type="ORF">HT576_01415</name>
</gene>
<protein>
    <submittedName>
        <fullName evidence="2">HNH endonuclease</fullName>
    </submittedName>
</protein>
<keyword evidence="2" id="KW-0255">Endonuclease</keyword>
<comment type="caution">
    <text evidence="2">The sequence shown here is derived from an EMBL/GenBank/DDBJ whole genome shotgun (WGS) entry which is preliminary data.</text>
</comment>
<dbReference type="InterPro" id="IPR058712">
    <property type="entry name" value="SRA_ScoMcrA"/>
</dbReference>
<dbReference type="InterPro" id="IPR003615">
    <property type="entry name" value="HNH_nuc"/>
</dbReference>
<dbReference type="GO" id="GO:0004519">
    <property type="term" value="F:endonuclease activity"/>
    <property type="evidence" value="ECO:0007669"/>
    <property type="project" value="UniProtKB-KW"/>
</dbReference>
<name>A0A8J8GJX5_9EURY</name>
<accession>A0A8J8GJX5</accession>
<reference evidence="2" key="1">
    <citation type="submission" date="2020-06" db="EMBL/GenBank/DDBJ databases">
        <title>Haloterrigena sp. nov., an extremely halophilic archaeon isolated from a saline sediment.</title>
        <authorList>
            <person name="Liu B.-B."/>
        </authorList>
    </citation>
    <scope>NUCLEOTIDE SEQUENCE</scope>
    <source>
        <strain evidence="2">SYSU A121-1</strain>
    </source>
</reference>
<organism evidence="2 3">
    <name type="scientific">Haloterrigena gelatinilytica</name>
    <dbReference type="NCBI Taxonomy" id="2741724"/>
    <lineage>
        <taxon>Archaea</taxon>
        <taxon>Methanobacteriati</taxon>
        <taxon>Methanobacteriota</taxon>
        <taxon>Stenosarchaea group</taxon>
        <taxon>Halobacteria</taxon>
        <taxon>Halobacteriales</taxon>
        <taxon>Natrialbaceae</taxon>
        <taxon>Haloterrigena</taxon>
    </lineage>
</organism>
<dbReference type="Proteomes" id="UP000728647">
    <property type="component" value="Unassembled WGS sequence"/>
</dbReference>
<evidence type="ECO:0000313" key="3">
    <source>
        <dbReference type="Proteomes" id="UP000728647"/>
    </source>
</evidence>